<keyword evidence="3" id="KW-0808">Transferase</keyword>
<dbReference type="EMBL" id="QXIY01000040">
    <property type="protein sequence ID" value="RIE16036.1"/>
    <property type="molecule type" value="Genomic_DNA"/>
</dbReference>
<dbReference type="GO" id="GO:0030170">
    <property type="term" value="F:pyridoxal phosphate binding"/>
    <property type="evidence" value="ECO:0007669"/>
    <property type="project" value="TreeGrafter"/>
</dbReference>
<dbReference type="PANTHER" id="PTHR30244:SF34">
    <property type="entry name" value="DTDP-4-AMINO-4,6-DIDEOXYGALACTOSE TRANSAMINASE"/>
    <property type="match status" value="1"/>
</dbReference>
<name>A0A398DK32_9BACT</name>
<comment type="caution">
    <text evidence="3">The sequence shown here is derived from an EMBL/GenBank/DDBJ whole genome shotgun (WGS) entry which is preliminary data.</text>
</comment>
<dbReference type="GO" id="GO:0000271">
    <property type="term" value="P:polysaccharide biosynthetic process"/>
    <property type="evidence" value="ECO:0007669"/>
    <property type="project" value="TreeGrafter"/>
</dbReference>
<evidence type="ECO:0000313" key="3">
    <source>
        <dbReference type="EMBL" id="RIE16036.1"/>
    </source>
</evidence>
<keyword evidence="2" id="KW-0663">Pyridoxal phosphate</keyword>
<proteinExistence type="inferred from homology"/>
<dbReference type="InterPro" id="IPR015422">
    <property type="entry name" value="PyrdxlP-dep_Trfase_small"/>
</dbReference>
<protein>
    <submittedName>
        <fullName evidence="3">DegT/DnrJ/EryC1/StrS family aminotransferase</fullName>
    </submittedName>
</protein>
<dbReference type="PIRSF" id="PIRSF000390">
    <property type="entry name" value="PLP_StrS"/>
    <property type="match status" value="1"/>
</dbReference>
<dbReference type="Gene3D" id="3.90.1150.10">
    <property type="entry name" value="Aspartate Aminotransferase, domain 1"/>
    <property type="match status" value="1"/>
</dbReference>
<dbReference type="AlphaFoldDB" id="A0A398DK32"/>
<dbReference type="CDD" id="cd00616">
    <property type="entry name" value="AHBA_syn"/>
    <property type="match status" value="1"/>
</dbReference>
<dbReference type="OrthoDB" id="9810913at2"/>
<organism evidence="3 4">
    <name type="scientific">Candidatus Cryosericum septentrionale</name>
    <dbReference type="NCBI Taxonomy" id="2290913"/>
    <lineage>
        <taxon>Bacteria</taxon>
        <taxon>Pseudomonadati</taxon>
        <taxon>Caldisericota/Cryosericota group</taxon>
        <taxon>Candidatus Cryosericota</taxon>
        <taxon>Candidatus Cryosericia</taxon>
        <taxon>Candidatus Cryosericales</taxon>
        <taxon>Candidatus Cryosericaceae</taxon>
        <taxon>Candidatus Cryosericum</taxon>
    </lineage>
</organism>
<evidence type="ECO:0000256" key="2">
    <source>
        <dbReference type="RuleBase" id="RU004508"/>
    </source>
</evidence>
<accession>A0A398DK32</accession>
<sequence>MNIEKENEREPSRPKLANLFCKENTVNEIPRNIPSIEKLGGAIESFLELSRRINEGKPQKYWYPLSMPTYGTEEVLQALDSLCSFQTTMGEKTLEFEKRFADHQNSGAAVMVNSGSSADLLMCHLLVDPIQPLLAPGSEVLTPVVTWPTQLWSVMMAGLKLKLVDVDPETLNIDLADLERSITPSTKALFLVHLMGNPCPMDRIQEIAQEHSLTIVEDCCEALDSTYAGVKVGNFGLMASYSFFFSHHMTTMEGGMVVCRDEELVDRLKMLRAHGWLRNVDDSKFPLDSYNVDPRYAFVDWGLNVRPTELQAGFGLCQLEKLPGFNQRRRRLARRFFSALDKNQYLSFPDVDPKADPCWFALPIMVKTDAPFTRHDITNYLESQGIETRPIVAGNIARQPVARLFPEFKTRTFQGADKVHENGFYMGLSPLFSEGMIDQLLETLQTYLNGFWQRG</sequence>
<dbReference type="SUPFAM" id="SSF53383">
    <property type="entry name" value="PLP-dependent transferases"/>
    <property type="match status" value="1"/>
</dbReference>
<dbReference type="PANTHER" id="PTHR30244">
    <property type="entry name" value="TRANSAMINASE"/>
    <property type="match status" value="1"/>
</dbReference>
<keyword evidence="4" id="KW-1185">Reference proteome</keyword>
<dbReference type="Proteomes" id="UP000266113">
    <property type="component" value="Unassembled WGS sequence"/>
</dbReference>
<gene>
    <name evidence="3" type="ORF">SMC1_08975</name>
</gene>
<comment type="similarity">
    <text evidence="1 2">Belongs to the DegT/DnrJ/EryC1 family.</text>
</comment>
<dbReference type="InterPro" id="IPR015424">
    <property type="entry name" value="PyrdxlP-dep_Trfase"/>
</dbReference>
<dbReference type="Gene3D" id="3.40.640.10">
    <property type="entry name" value="Type I PLP-dependent aspartate aminotransferase-like (Major domain)"/>
    <property type="match status" value="1"/>
</dbReference>
<evidence type="ECO:0000256" key="1">
    <source>
        <dbReference type="ARBA" id="ARBA00037999"/>
    </source>
</evidence>
<keyword evidence="3" id="KW-0032">Aminotransferase</keyword>
<dbReference type="Pfam" id="PF01041">
    <property type="entry name" value="DegT_DnrJ_EryC1"/>
    <property type="match status" value="1"/>
</dbReference>
<dbReference type="GO" id="GO:0008483">
    <property type="term" value="F:transaminase activity"/>
    <property type="evidence" value="ECO:0007669"/>
    <property type="project" value="UniProtKB-KW"/>
</dbReference>
<reference evidence="3 4" key="1">
    <citation type="submission" date="2018-09" db="EMBL/GenBank/DDBJ databases">
        <title>Discovery and Ecogenomic Context for Candidatus Cryosericales, a Global Caldiserica Order Active in Thawing Permafrost.</title>
        <authorList>
            <person name="Martinez M.A."/>
            <person name="Woodcroft B.J."/>
            <person name="Ignacio Espinoza J.C."/>
            <person name="Zayed A."/>
            <person name="Singleton C.M."/>
            <person name="Boyd J."/>
            <person name="Li Y.-F."/>
            <person name="Purvine S."/>
            <person name="Maughan H."/>
            <person name="Hodgkins S.B."/>
            <person name="Anderson D."/>
            <person name="Sederholm M."/>
            <person name="Temperton B."/>
            <person name="Saleska S.R."/>
            <person name="Tyson G.W."/>
            <person name="Rich V.I."/>
        </authorList>
    </citation>
    <scope>NUCLEOTIDE SEQUENCE [LARGE SCALE GENOMIC DNA]</scope>
    <source>
        <strain evidence="3 4">SMC1</strain>
    </source>
</reference>
<evidence type="ECO:0000313" key="4">
    <source>
        <dbReference type="Proteomes" id="UP000266113"/>
    </source>
</evidence>
<dbReference type="InterPro" id="IPR000653">
    <property type="entry name" value="DegT/StrS_aminotransferase"/>
</dbReference>
<dbReference type="InterPro" id="IPR015421">
    <property type="entry name" value="PyrdxlP-dep_Trfase_major"/>
</dbReference>